<dbReference type="SMART" id="SM00267">
    <property type="entry name" value="GGDEF"/>
    <property type="match status" value="1"/>
</dbReference>
<gene>
    <name evidence="6" type="ORF">ACFFP0_04720</name>
</gene>
<dbReference type="Pfam" id="PF00072">
    <property type="entry name" value="Response_reg"/>
    <property type="match status" value="2"/>
</dbReference>
<feature type="domain" description="GGDEF" evidence="5">
    <location>
        <begin position="297"/>
        <end position="430"/>
    </location>
</feature>
<reference evidence="6 7" key="1">
    <citation type="submission" date="2024-09" db="EMBL/GenBank/DDBJ databases">
        <authorList>
            <person name="Sun Q."/>
            <person name="Mori K."/>
        </authorList>
    </citation>
    <scope>NUCLEOTIDE SEQUENCE [LARGE SCALE GENOMIC DNA]</scope>
    <source>
        <strain evidence="6 7">TBRC 4938</strain>
    </source>
</reference>
<accession>A0ABV6ABZ8</accession>
<evidence type="ECO:0000259" key="4">
    <source>
        <dbReference type="PROSITE" id="PS50110"/>
    </source>
</evidence>
<dbReference type="Gene3D" id="3.30.70.270">
    <property type="match status" value="1"/>
</dbReference>
<protein>
    <recommendedName>
        <fullName evidence="1">diguanylate cyclase</fullName>
        <ecNumber evidence="1">2.7.7.65</ecNumber>
    </recommendedName>
</protein>
<dbReference type="InterPro" id="IPR050469">
    <property type="entry name" value="Diguanylate_Cyclase"/>
</dbReference>
<dbReference type="SUPFAM" id="SSF55073">
    <property type="entry name" value="Nucleotide cyclase"/>
    <property type="match status" value="1"/>
</dbReference>
<comment type="caution">
    <text evidence="6">The sequence shown here is derived from an EMBL/GenBank/DDBJ whole genome shotgun (WGS) entry which is preliminary data.</text>
</comment>
<feature type="domain" description="Response regulatory" evidence="4">
    <location>
        <begin position="141"/>
        <end position="258"/>
    </location>
</feature>
<keyword evidence="7" id="KW-1185">Reference proteome</keyword>
<evidence type="ECO:0000256" key="2">
    <source>
        <dbReference type="ARBA" id="ARBA00034247"/>
    </source>
</evidence>
<dbReference type="Proteomes" id="UP001589692">
    <property type="component" value="Unassembled WGS sequence"/>
</dbReference>
<dbReference type="InterPro" id="IPR011006">
    <property type="entry name" value="CheY-like_superfamily"/>
</dbReference>
<dbReference type="CDD" id="cd01949">
    <property type="entry name" value="GGDEF"/>
    <property type="match status" value="1"/>
</dbReference>
<evidence type="ECO:0000259" key="5">
    <source>
        <dbReference type="PROSITE" id="PS50887"/>
    </source>
</evidence>
<feature type="modified residue" description="4-aspartylphosphate" evidence="3">
    <location>
        <position position="191"/>
    </location>
</feature>
<dbReference type="EMBL" id="JBHMAA010000006">
    <property type="protein sequence ID" value="MFB9948138.1"/>
    <property type="molecule type" value="Genomic_DNA"/>
</dbReference>
<dbReference type="InterPro" id="IPR001789">
    <property type="entry name" value="Sig_transdc_resp-reg_receiver"/>
</dbReference>
<comment type="caution">
    <text evidence="3">Lacks conserved residue(s) required for the propagation of feature annotation.</text>
</comment>
<keyword evidence="6" id="KW-0808">Transferase</keyword>
<dbReference type="PROSITE" id="PS50110">
    <property type="entry name" value="RESPONSE_REGULATORY"/>
    <property type="match status" value="2"/>
</dbReference>
<proteinExistence type="predicted"/>
<dbReference type="InterPro" id="IPR029787">
    <property type="entry name" value="Nucleotide_cyclase"/>
</dbReference>
<keyword evidence="3" id="KW-0597">Phosphoprotein</keyword>
<name>A0ABV6ABZ8_9HYPH</name>
<dbReference type="Gene3D" id="3.40.50.2300">
    <property type="match status" value="2"/>
</dbReference>
<dbReference type="SMART" id="SM00448">
    <property type="entry name" value="REC"/>
    <property type="match status" value="2"/>
</dbReference>
<keyword evidence="6" id="KW-0548">Nucleotidyltransferase</keyword>
<evidence type="ECO:0000313" key="6">
    <source>
        <dbReference type="EMBL" id="MFB9948138.1"/>
    </source>
</evidence>
<dbReference type="PROSITE" id="PS50887">
    <property type="entry name" value="GGDEF"/>
    <property type="match status" value="1"/>
</dbReference>
<dbReference type="InterPro" id="IPR000160">
    <property type="entry name" value="GGDEF_dom"/>
</dbReference>
<dbReference type="Pfam" id="PF00990">
    <property type="entry name" value="GGDEF"/>
    <property type="match status" value="1"/>
</dbReference>
<evidence type="ECO:0000256" key="1">
    <source>
        <dbReference type="ARBA" id="ARBA00012528"/>
    </source>
</evidence>
<dbReference type="GO" id="GO:0052621">
    <property type="term" value="F:diguanylate cyclase activity"/>
    <property type="evidence" value="ECO:0007669"/>
    <property type="project" value="UniProtKB-EC"/>
</dbReference>
<dbReference type="EC" id="2.7.7.65" evidence="1"/>
<sequence>MNDGGERQTSAVPNRQPLNDILLIEDSVALSTLLQHRLERETSARVFHSASLEDAQRQLERQKFTLALTGLNLPDAPQGEVLGLLGRHQVPTIVFTATFDPDMSTRYAERKIIDYIVKNGDRTVDTVIGTVNRILANGQFSVLVVDDARTARSGLVEILERQNFRVLEAHSGRQALDILAEEPSVELVITDYHMADMDGHELTRRIRETRPSDELRIIGVSSSSDRRLSANFLKAGASDFIYRPFVPEELQCRIDNTVETLTQIKRLRYLAERDYLTGLANRRYFFERFPPQKPAPPTDAVAILDIDHFKSINDTHGHEAGDHVLQALAAILIEMTAEGRHLPARLGGEEFAIYIKDCNAFQAHSLCERIRLHVEKTAIPVNGKTIAITISIGVVEMEEGETFGNQLNAADQLLYMAKMNGRNRVYSNLTLQEALLPQDN</sequence>
<evidence type="ECO:0000256" key="3">
    <source>
        <dbReference type="PROSITE-ProRule" id="PRU00169"/>
    </source>
</evidence>
<dbReference type="InterPro" id="IPR043128">
    <property type="entry name" value="Rev_trsase/Diguanyl_cyclase"/>
</dbReference>
<dbReference type="PANTHER" id="PTHR45138:SF9">
    <property type="entry name" value="DIGUANYLATE CYCLASE DGCM-RELATED"/>
    <property type="match status" value="1"/>
</dbReference>
<dbReference type="NCBIfam" id="TIGR00254">
    <property type="entry name" value="GGDEF"/>
    <property type="match status" value="1"/>
</dbReference>
<dbReference type="SUPFAM" id="SSF52172">
    <property type="entry name" value="CheY-like"/>
    <property type="match status" value="2"/>
</dbReference>
<feature type="domain" description="Response regulatory" evidence="4">
    <location>
        <begin position="20"/>
        <end position="133"/>
    </location>
</feature>
<organism evidence="6 7">
    <name type="scientific">Rhizobium puerariae</name>
    <dbReference type="NCBI Taxonomy" id="1585791"/>
    <lineage>
        <taxon>Bacteria</taxon>
        <taxon>Pseudomonadati</taxon>
        <taxon>Pseudomonadota</taxon>
        <taxon>Alphaproteobacteria</taxon>
        <taxon>Hyphomicrobiales</taxon>
        <taxon>Rhizobiaceae</taxon>
        <taxon>Rhizobium/Agrobacterium group</taxon>
        <taxon>Rhizobium</taxon>
    </lineage>
</organism>
<comment type="catalytic activity">
    <reaction evidence="2">
        <text>2 GTP = 3',3'-c-di-GMP + 2 diphosphate</text>
        <dbReference type="Rhea" id="RHEA:24898"/>
        <dbReference type="ChEBI" id="CHEBI:33019"/>
        <dbReference type="ChEBI" id="CHEBI:37565"/>
        <dbReference type="ChEBI" id="CHEBI:58805"/>
        <dbReference type="EC" id="2.7.7.65"/>
    </reaction>
</comment>
<evidence type="ECO:0000313" key="7">
    <source>
        <dbReference type="Proteomes" id="UP001589692"/>
    </source>
</evidence>
<dbReference type="PANTHER" id="PTHR45138">
    <property type="entry name" value="REGULATORY COMPONENTS OF SENSORY TRANSDUCTION SYSTEM"/>
    <property type="match status" value="1"/>
</dbReference>
<dbReference type="RefSeq" id="WP_377256978.1">
    <property type="nucleotide sequence ID" value="NZ_JBHMAA010000006.1"/>
</dbReference>